<reference evidence="2" key="1">
    <citation type="submission" date="2020-03" db="EMBL/GenBank/DDBJ databases">
        <authorList>
            <person name="Weist P."/>
        </authorList>
    </citation>
    <scope>NUCLEOTIDE SEQUENCE</scope>
</reference>
<organism evidence="2 3">
    <name type="scientific">Pleuronectes platessa</name>
    <name type="common">European plaice</name>
    <dbReference type="NCBI Taxonomy" id="8262"/>
    <lineage>
        <taxon>Eukaryota</taxon>
        <taxon>Metazoa</taxon>
        <taxon>Chordata</taxon>
        <taxon>Craniata</taxon>
        <taxon>Vertebrata</taxon>
        <taxon>Euteleostomi</taxon>
        <taxon>Actinopterygii</taxon>
        <taxon>Neopterygii</taxon>
        <taxon>Teleostei</taxon>
        <taxon>Neoteleostei</taxon>
        <taxon>Acanthomorphata</taxon>
        <taxon>Carangaria</taxon>
        <taxon>Pleuronectiformes</taxon>
        <taxon>Pleuronectoidei</taxon>
        <taxon>Pleuronectidae</taxon>
        <taxon>Pleuronectes</taxon>
    </lineage>
</organism>
<evidence type="ECO:0000313" key="3">
    <source>
        <dbReference type="Proteomes" id="UP001153269"/>
    </source>
</evidence>
<feature type="compositionally biased region" description="Low complexity" evidence="1">
    <location>
        <begin position="24"/>
        <end position="38"/>
    </location>
</feature>
<keyword evidence="3" id="KW-1185">Reference proteome</keyword>
<sequence>MSPAPLINTDSLNQWLAGQPKALAAPPSSLPPTTTTLPCRSQSSPQIESQVVGSKVAVCGDRLWVIEALTRWGWGGGSGAGDGRLVWCLEKGNGFPLGNVCREIPRKVLPRRDGLDSLKEDEDMEGQAGRNGDCQLS</sequence>
<name>A0A9N7UY12_PLEPL</name>
<comment type="caution">
    <text evidence="2">The sequence shown here is derived from an EMBL/GenBank/DDBJ whole genome shotgun (WGS) entry which is preliminary data.</text>
</comment>
<protein>
    <submittedName>
        <fullName evidence="2">Uncharacterized protein</fullName>
    </submittedName>
</protein>
<dbReference type="EMBL" id="CADEAL010002168">
    <property type="protein sequence ID" value="CAB1438483.1"/>
    <property type="molecule type" value="Genomic_DNA"/>
</dbReference>
<dbReference type="AlphaFoldDB" id="A0A9N7UY12"/>
<gene>
    <name evidence="2" type="ORF">PLEPLA_LOCUS26402</name>
</gene>
<feature type="region of interest" description="Disordered" evidence="1">
    <location>
        <begin position="112"/>
        <end position="137"/>
    </location>
</feature>
<proteinExistence type="predicted"/>
<feature type="region of interest" description="Disordered" evidence="1">
    <location>
        <begin position="24"/>
        <end position="46"/>
    </location>
</feature>
<evidence type="ECO:0000313" key="2">
    <source>
        <dbReference type="EMBL" id="CAB1438483.1"/>
    </source>
</evidence>
<accession>A0A9N7UY12</accession>
<dbReference type="Proteomes" id="UP001153269">
    <property type="component" value="Unassembled WGS sequence"/>
</dbReference>
<evidence type="ECO:0000256" key="1">
    <source>
        <dbReference type="SAM" id="MobiDB-lite"/>
    </source>
</evidence>